<keyword evidence="7 11" id="KW-0786">Thiamine pyrophosphate</keyword>
<evidence type="ECO:0000256" key="4">
    <source>
        <dbReference type="ARBA" id="ARBA00022723"/>
    </source>
</evidence>
<evidence type="ECO:0000256" key="11">
    <source>
        <dbReference type="RuleBase" id="RU362132"/>
    </source>
</evidence>
<feature type="binding site" evidence="10">
    <location>
        <position position="523"/>
    </location>
    <ligand>
        <name>Mg(2+)</name>
        <dbReference type="ChEBI" id="CHEBI:18420"/>
    </ligand>
</feature>
<dbReference type="CDD" id="cd07038">
    <property type="entry name" value="TPP_PYR_PDC_IPDC_like"/>
    <property type="match status" value="1"/>
</dbReference>
<keyword evidence="5" id="KW-0210">Decarboxylase</keyword>
<dbReference type="GO" id="GO:0030976">
    <property type="term" value="F:thiamine pyrophosphate binding"/>
    <property type="evidence" value="ECO:0007669"/>
    <property type="project" value="InterPro"/>
</dbReference>
<dbReference type="InterPro" id="IPR012110">
    <property type="entry name" value="PDC/IPDC-like"/>
</dbReference>
<dbReference type="GO" id="GO:0005829">
    <property type="term" value="C:cytosol"/>
    <property type="evidence" value="ECO:0007669"/>
    <property type="project" value="TreeGrafter"/>
</dbReference>
<dbReference type="Gene3D" id="3.40.50.1220">
    <property type="entry name" value="TPP-binding domain"/>
    <property type="match status" value="1"/>
</dbReference>
<dbReference type="GO" id="GO:0005739">
    <property type="term" value="C:mitochondrion"/>
    <property type="evidence" value="ECO:0007669"/>
    <property type="project" value="UniProtKB-SubCell"/>
</dbReference>
<dbReference type="Pfam" id="PF02775">
    <property type="entry name" value="TPP_enzyme_C"/>
    <property type="match status" value="1"/>
</dbReference>
<evidence type="ECO:0000313" key="15">
    <source>
        <dbReference type="EMBL" id="TFY76014.1"/>
    </source>
</evidence>
<dbReference type="GO" id="GO:0000949">
    <property type="term" value="P:aromatic amino acid family catabolic process to alcohol via Ehrlich pathway"/>
    <property type="evidence" value="ECO:0007669"/>
    <property type="project" value="TreeGrafter"/>
</dbReference>
<dbReference type="PIRSF" id="PIRSF036565">
    <property type="entry name" value="Pyruvt_ip_decrb"/>
    <property type="match status" value="1"/>
</dbReference>
<dbReference type="GO" id="GO:0004737">
    <property type="term" value="F:pyruvate decarboxylase activity"/>
    <property type="evidence" value="ECO:0007669"/>
    <property type="project" value="TreeGrafter"/>
</dbReference>
<evidence type="ECO:0000313" key="16">
    <source>
        <dbReference type="Proteomes" id="UP000298061"/>
    </source>
</evidence>
<dbReference type="Proteomes" id="UP000298061">
    <property type="component" value="Unassembled WGS sequence"/>
</dbReference>
<dbReference type="STRING" id="135208.A0A4Y9ZP26"/>
<dbReference type="Pfam" id="PF00205">
    <property type="entry name" value="TPP_enzyme_M"/>
    <property type="match status" value="1"/>
</dbReference>
<dbReference type="SUPFAM" id="SSF55729">
    <property type="entry name" value="Acyl-CoA N-acyltransferases (Nat)"/>
    <property type="match status" value="1"/>
</dbReference>
<name>A0A4Y9ZP26_9AGAM</name>
<sequence>MFQTQRLILRGLRKADLDDMTENYNDYEVQKTASSRYVVPRPDETQKANIEEWAKKCTLFAVAEDKETGKYVGDVCLWIDNPKDQDAEDVFGVPGDFNLAFLDLVEDNPKLTWVGNCNELNAAYAADGYARVNEHSVGALITTFGVGELSAINGVAGSFSERVPIVHIVGVPSTTQQKNKAMLHHTLGDGSSSAPPQSNQLLILPSQARPVYIMLPTDLVFEKVPRKRLLTPLPTAALVNDKEVENYVLDEITKLAELADGNAIILIDACAIRHHVRDEVWEFVQRTGYPVYSAPMGKAAVWEGYERYGGIYVGSISHPEIKEQVESATLIIYIGALQSDFNTGNFTYRIPKNRTVELHSDHTRVRHAVYPDIGMKHLLPLLTARLKQFSSTALAIPVPKFTAPLPDPSQDPLGPSIISHQWLWPRVGQFFREKDVIVSETGTSTFGVLDVPLPKGASFVSQILWGSIGYTVGSTLGASLAARELQLGRTILFVGDGSLQLTVQELSTMMRHDLSPIIFVLNNSGYTIERYLHGKERHYNDIVNWKWTKLLDVMAPESIKVKPRSYTMKTKDEFSKLLDDPSFAKAEGIQLVEIMMERLDAPQALQRQAELSGQTNHYAEIEHV</sequence>
<dbReference type="InterPro" id="IPR029061">
    <property type="entry name" value="THDP-binding"/>
</dbReference>
<evidence type="ECO:0000256" key="1">
    <source>
        <dbReference type="ARBA" id="ARBA00001964"/>
    </source>
</evidence>
<evidence type="ECO:0000256" key="5">
    <source>
        <dbReference type="ARBA" id="ARBA00022793"/>
    </source>
</evidence>
<dbReference type="PANTHER" id="PTHR43452">
    <property type="entry name" value="PYRUVATE DECARBOXYLASE"/>
    <property type="match status" value="1"/>
</dbReference>
<dbReference type="EMBL" id="SFCI01001349">
    <property type="protein sequence ID" value="TFY76014.1"/>
    <property type="molecule type" value="Genomic_DNA"/>
</dbReference>
<evidence type="ECO:0000259" key="13">
    <source>
        <dbReference type="Pfam" id="PF02775"/>
    </source>
</evidence>
<dbReference type="InterPro" id="IPR047213">
    <property type="entry name" value="TPP_PYR_PDC_IPDC-like"/>
</dbReference>
<organism evidence="15 16">
    <name type="scientific">Hericium alpestre</name>
    <dbReference type="NCBI Taxonomy" id="135208"/>
    <lineage>
        <taxon>Eukaryota</taxon>
        <taxon>Fungi</taxon>
        <taxon>Dikarya</taxon>
        <taxon>Basidiomycota</taxon>
        <taxon>Agaricomycotina</taxon>
        <taxon>Agaricomycetes</taxon>
        <taxon>Russulales</taxon>
        <taxon>Hericiaceae</taxon>
        <taxon>Hericium</taxon>
    </lineage>
</organism>
<evidence type="ECO:0000256" key="10">
    <source>
        <dbReference type="PIRSR" id="PIRSR036565-2"/>
    </source>
</evidence>
<evidence type="ECO:0000256" key="8">
    <source>
        <dbReference type="ARBA" id="ARBA00023128"/>
    </source>
</evidence>
<dbReference type="InterPro" id="IPR016181">
    <property type="entry name" value="Acyl_CoA_acyltransferase"/>
</dbReference>
<evidence type="ECO:0000259" key="12">
    <source>
        <dbReference type="Pfam" id="PF00205"/>
    </source>
</evidence>
<comment type="similarity">
    <text evidence="3 11">Belongs to the TPP enzyme family.</text>
</comment>
<dbReference type="InterPro" id="IPR047214">
    <property type="entry name" value="TPP_PDC_IPDC"/>
</dbReference>
<evidence type="ECO:0000256" key="9">
    <source>
        <dbReference type="ARBA" id="ARBA00023239"/>
    </source>
</evidence>
<feature type="domain" description="Thiamine pyrophosphate enzyme central" evidence="12">
    <location>
        <begin position="263"/>
        <end position="375"/>
    </location>
</feature>
<dbReference type="CDD" id="cd02005">
    <property type="entry name" value="TPP_PDC_IPDC"/>
    <property type="match status" value="1"/>
</dbReference>
<evidence type="ECO:0000256" key="6">
    <source>
        <dbReference type="ARBA" id="ARBA00022842"/>
    </source>
</evidence>
<protein>
    <recommendedName>
        <fullName evidence="17">Pyruvate decarboxylase</fullName>
    </recommendedName>
</protein>
<keyword evidence="4 10" id="KW-0479">Metal-binding</keyword>
<dbReference type="Pfam" id="PF02776">
    <property type="entry name" value="TPP_enzyme_N"/>
    <property type="match status" value="1"/>
</dbReference>
<dbReference type="InterPro" id="IPR012000">
    <property type="entry name" value="Thiamin_PyroP_enz_cen_dom"/>
</dbReference>
<evidence type="ECO:0000256" key="3">
    <source>
        <dbReference type="ARBA" id="ARBA00007812"/>
    </source>
</evidence>
<dbReference type="OrthoDB" id="3970464at2759"/>
<comment type="cofactor">
    <cofactor evidence="10">
        <name>Mg(2+)</name>
        <dbReference type="ChEBI" id="CHEBI:18420"/>
    </cofactor>
    <text evidence="10">Binds 1 Mg(2+) per subunit.</text>
</comment>
<keyword evidence="6 10" id="KW-0460">Magnesium</keyword>
<evidence type="ECO:0000256" key="2">
    <source>
        <dbReference type="ARBA" id="ARBA00004173"/>
    </source>
</evidence>
<keyword evidence="8" id="KW-0496">Mitochondrion</keyword>
<dbReference type="SUPFAM" id="SSF52518">
    <property type="entry name" value="Thiamin diphosphate-binding fold (THDP-binding)"/>
    <property type="match status" value="2"/>
</dbReference>
<dbReference type="AlphaFoldDB" id="A0A4Y9ZP26"/>
<accession>A0A4Y9ZP26</accession>
<evidence type="ECO:0008006" key="17">
    <source>
        <dbReference type="Google" id="ProtNLM"/>
    </source>
</evidence>
<feature type="binding site" evidence="10">
    <location>
        <position position="496"/>
    </location>
    <ligand>
        <name>Mg(2+)</name>
        <dbReference type="ChEBI" id="CHEBI:18420"/>
    </ligand>
</feature>
<dbReference type="Gene3D" id="3.40.50.970">
    <property type="match status" value="2"/>
</dbReference>
<dbReference type="InterPro" id="IPR011766">
    <property type="entry name" value="TPP_enzyme_TPP-bd"/>
</dbReference>
<feature type="binding site" evidence="10">
    <location>
        <position position="525"/>
    </location>
    <ligand>
        <name>Mg(2+)</name>
        <dbReference type="ChEBI" id="CHEBI:18420"/>
    </ligand>
</feature>
<keyword evidence="9" id="KW-0456">Lyase</keyword>
<dbReference type="InterPro" id="IPR012001">
    <property type="entry name" value="Thiamin_PyroP_enz_TPP-bd_dom"/>
</dbReference>
<dbReference type="GO" id="GO:0000287">
    <property type="term" value="F:magnesium ion binding"/>
    <property type="evidence" value="ECO:0007669"/>
    <property type="project" value="InterPro"/>
</dbReference>
<feature type="domain" description="Thiamine pyrophosphate enzyme N-terminal TPP-binding" evidence="14">
    <location>
        <begin position="83"/>
        <end position="184"/>
    </location>
</feature>
<dbReference type="Gene3D" id="3.40.630.30">
    <property type="match status" value="1"/>
</dbReference>
<dbReference type="FunFam" id="3.40.50.970:FF:000024">
    <property type="entry name" value="Pyruvate decarboxylase isozyme"/>
    <property type="match status" value="1"/>
</dbReference>
<dbReference type="PANTHER" id="PTHR43452:SF30">
    <property type="entry name" value="PYRUVATE DECARBOXYLASE ISOZYME 1-RELATED"/>
    <property type="match status" value="1"/>
</dbReference>
<dbReference type="SUPFAM" id="SSF52467">
    <property type="entry name" value="DHS-like NAD/FAD-binding domain"/>
    <property type="match status" value="1"/>
</dbReference>
<reference evidence="15 16" key="1">
    <citation type="submission" date="2019-02" db="EMBL/GenBank/DDBJ databases">
        <title>Genome sequencing of the rare red list fungi Hericium alpestre (H. flagellum).</title>
        <authorList>
            <person name="Buettner E."/>
            <person name="Kellner H."/>
        </authorList>
    </citation>
    <scope>NUCLEOTIDE SEQUENCE [LARGE SCALE GENOMIC DNA]</scope>
    <source>
        <strain evidence="15 16">DSM 108284</strain>
    </source>
</reference>
<feature type="domain" description="Thiamine pyrophosphate enzyme TPP-binding" evidence="13">
    <location>
        <begin position="452"/>
        <end position="537"/>
    </location>
</feature>
<dbReference type="InterPro" id="IPR029035">
    <property type="entry name" value="DHS-like_NAD/FAD-binding_dom"/>
</dbReference>
<dbReference type="GO" id="GO:0005634">
    <property type="term" value="C:nucleus"/>
    <property type="evidence" value="ECO:0007669"/>
    <property type="project" value="TreeGrafter"/>
</dbReference>
<evidence type="ECO:0000256" key="7">
    <source>
        <dbReference type="ARBA" id="ARBA00023052"/>
    </source>
</evidence>
<gene>
    <name evidence="15" type="ORF">EWM64_g7998</name>
</gene>
<comment type="cofactor">
    <cofactor evidence="1">
        <name>thiamine diphosphate</name>
        <dbReference type="ChEBI" id="CHEBI:58937"/>
    </cofactor>
</comment>
<comment type="subcellular location">
    <subcellularLocation>
        <location evidence="2">Mitochondrion</location>
    </subcellularLocation>
</comment>
<evidence type="ECO:0000259" key="14">
    <source>
        <dbReference type="Pfam" id="PF02776"/>
    </source>
</evidence>
<comment type="caution">
    <text evidence="15">The sequence shown here is derived from an EMBL/GenBank/DDBJ whole genome shotgun (WGS) entry which is preliminary data.</text>
</comment>
<proteinExistence type="inferred from homology"/>
<keyword evidence="16" id="KW-1185">Reference proteome</keyword>